<keyword evidence="1" id="KW-0238">DNA-binding</keyword>
<dbReference type="InterPro" id="IPR037914">
    <property type="entry name" value="SpoVT-AbrB_sf"/>
</dbReference>
<feature type="domain" description="SpoVT-AbrB" evidence="2">
    <location>
        <begin position="1"/>
        <end position="47"/>
    </location>
</feature>
<evidence type="ECO:0000313" key="3">
    <source>
        <dbReference type="EMBL" id="SCM78132.1"/>
    </source>
</evidence>
<reference evidence="3" key="1">
    <citation type="submission" date="2016-08" db="EMBL/GenBank/DDBJ databases">
        <authorList>
            <person name="Seilhamer J.J."/>
        </authorList>
    </citation>
    <scope>NUCLEOTIDE SEQUENCE</scope>
    <source>
        <strain evidence="3">86</strain>
    </source>
</reference>
<proteinExistence type="predicted"/>
<organism evidence="3">
    <name type="scientific">uncultured Pleomorphomonas sp</name>
    <dbReference type="NCBI Taxonomy" id="442121"/>
    <lineage>
        <taxon>Bacteria</taxon>
        <taxon>Pseudomonadati</taxon>
        <taxon>Pseudomonadota</taxon>
        <taxon>Alphaproteobacteria</taxon>
        <taxon>Hyphomicrobiales</taxon>
        <taxon>Pleomorphomonadaceae</taxon>
        <taxon>Pleomorphomonas</taxon>
        <taxon>environmental samples</taxon>
    </lineage>
</organism>
<evidence type="ECO:0000256" key="1">
    <source>
        <dbReference type="PROSITE-ProRule" id="PRU01076"/>
    </source>
</evidence>
<dbReference type="PROSITE" id="PS51740">
    <property type="entry name" value="SPOVT_ABRB"/>
    <property type="match status" value="1"/>
</dbReference>
<dbReference type="Gene3D" id="2.10.260.10">
    <property type="match status" value="1"/>
</dbReference>
<name>A0A212LKQ8_9HYPH</name>
<dbReference type="EMBL" id="FMJD01000010">
    <property type="protein sequence ID" value="SCM78132.1"/>
    <property type="molecule type" value="Genomic_DNA"/>
</dbReference>
<accession>A0A212LKQ8</accession>
<dbReference type="InterPro" id="IPR007159">
    <property type="entry name" value="SpoVT-AbrB_dom"/>
</dbReference>
<dbReference type="AlphaFoldDB" id="A0A212LKQ8"/>
<sequence length="85" mass="9090">MGVAKVTSKNQITIPADVRDAFGVEPGDELVFFRKLDGGLGVRVRKVRVGAGFGMASDGTRMSDRDLREAVGEAVAEGVAERLRQ</sequence>
<dbReference type="NCBIfam" id="TIGR01439">
    <property type="entry name" value="lp_hng_hel_AbrB"/>
    <property type="match status" value="1"/>
</dbReference>
<dbReference type="Pfam" id="PF04014">
    <property type="entry name" value="MazE_antitoxin"/>
    <property type="match status" value="1"/>
</dbReference>
<dbReference type="RefSeq" id="WP_100081402.1">
    <property type="nucleotide sequence ID" value="NZ_LT608334.1"/>
</dbReference>
<gene>
    <name evidence="3" type="ORF">KL86PLE_60454</name>
</gene>
<dbReference type="SMART" id="SM00966">
    <property type="entry name" value="SpoVT_AbrB"/>
    <property type="match status" value="1"/>
</dbReference>
<dbReference type="SUPFAM" id="SSF89447">
    <property type="entry name" value="AbrB/MazE/MraZ-like"/>
    <property type="match status" value="1"/>
</dbReference>
<dbReference type="GO" id="GO:0003677">
    <property type="term" value="F:DNA binding"/>
    <property type="evidence" value="ECO:0007669"/>
    <property type="project" value="UniProtKB-UniRule"/>
</dbReference>
<evidence type="ECO:0000259" key="2">
    <source>
        <dbReference type="PROSITE" id="PS51740"/>
    </source>
</evidence>
<protein>
    <submittedName>
        <fullName evidence="3">Transcriptional regulator, AbrB family</fullName>
    </submittedName>
</protein>